<feature type="binding site" evidence="8 10">
    <location>
        <begin position="102"/>
        <end position="103"/>
    </location>
    <ligand>
        <name>substrate</name>
    </ligand>
</feature>
<dbReference type="NCBIfam" id="NF003806">
    <property type="entry name" value="PRK05395.1-3"/>
    <property type="match status" value="1"/>
</dbReference>
<feature type="site" description="Transition state stabilizer" evidence="8 11">
    <location>
        <position position="18"/>
    </location>
</feature>
<comment type="similarity">
    <text evidence="3 8">Belongs to the type-II 3-dehydroquinase family.</text>
</comment>
<keyword evidence="13" id="KW-1185">Reference proteome</keyword>
<name>A0A4P8XXE4_9FIRM</name>
<dbReference type="CDD" id="cd00466">
    <property type="entry name" value="DHQase_II"/>
    <property type="match status" value="1"/>
</dbReference>
<dbReference type="AlphaFoldDB" id="A0A4P8XXE4"/>
<dbReference type="KEGG" id="ruj:E5Z56_10985"/>
<evidence type="ECO:0000256" key="6">
    <source>
        <dbReference type="ARBA" id="ARBA00023141"/>
    </source>
</evidence>
<accession>A0A4P8XXE4</accession>
<dbReference type="GO" id="GO:0003855">
    <property type="term" value="F:3-dehydroquinate dehydratase activity"/>
    <property type="evidence" value="ECO:0007669"/>
    <property type="project" value="UniProtKB-UniRule"/>
</dbReference>
<protein>
    <recommendedName>
        <fullName evidence="5 8">3-dehydroquinate dehydratase</fullName>
        <shortName evidence="8">3-dehydroquinase</shortName>
        <ecNumber evidence="5 8">4.2.1.10</ecNumber>
    </recommendedName>
    <alternativeName>
        <fullName evidence="8">Type II DHQase</fullName>
    </alternativeName>
</protein>
<feature type="binding site" evidence="8 10">
    <location>
        <position position="80"/>
    </location>
    <ligand>
        <name>substrate</name>
    </ligand>
</feature>
<gene>
    <name evidence="8 12" type="primary">aroQ</name>
    <name evidence="12" type="ORF">E5Z56_10985</name>
</gene>
<comment type="catalytic activity">
    <reaction evidence="1 8">
        <text>3-dehydroquinate = 3-dehydroshikimate + H2O</text>
        <dbReference type="Rhea" id="RHEA:21096"/>
        <dbReference type="ChEBI" id="CHEBI:15377"/>
        <dbReference type="ChEBI" id="CHEBI:16630"/>
        <dbReference type="ChEBI" id="CHEBI:32364"/>
        <dbReference type="EC" id="4.2.1.10"/>
    </reaction>
</comment>
<comment type="function">
    <text evidence="8">Catalyzes a trans-dehydration via an enolate intermediate.</text>
</comment>
<dbReference type="Gene3D" id="3.40.50.9100">
    <property type="entry name" value="Dehydroquinase, class II"/>
    <property type="match status" value="1"/>
</dbReference>
<dbReference type="GO" id="GO:0008652">
    <property type="term" value="P:amino acid biosynthetic process"/>
    <property type="evidence" value="ECO:0007669"/>
    <property type="project" value="UniProtKB-KW"/>
</dbReference>
<feature type="binding site" evidence="8 10">
    <location>
        <position position="87"/>
    </location>
    <ligand>
        <name>substrate</name>
    </ligand>
</feature>
<evidence type="ECO:0000313" key="12">
    <source>
        <dbReference type="EMBL" id="QCT07846.1"/>
    </source>
</evidence>
<dbReference type="PANTHER" id="PTHR21272:SF3">
    <property type="entry name" value="CATABOLIC 3-DEHYDROQUINASE"/>
    <property type="match status" value="1"/>
</dbReference>
<proteinExistence type="inferred from homology"/>
<evidence type="ECO:0000256" key="3">
    <source>
        <dbReference type="ARBA" id="ARBA00011037"/>
    </source>
</evidence>
<feature type="binding site" evidence="8 10">
    <location>
        <position position="112"/>
    </location>
    <ligand>
        <name>substrate</name>
    </ligand>
</feature>
<dbReference type="EC" id="4.2.1.10" evidence="5 8"/>
<evidence type="ECO:0000256" key="11">
    <source>
        <dbReference type="PIRSR" id="PIRSR001399-3"/>
    </source>
</evidence>
<dbReference type="GO" id="GO:0019631">
    <property type="term" value="P:quinate catabolic process"/>
    <property type="evidence" value="ECO:0007669"/>
    <property type="project" value="TreeGrafter"/>
</dbReference>
<reference evidence="12 13" key="1">
    <citation type="submission" date="2019-04" db="EMBL/GenBank/DDBJ databases">
        <authorList>
            <person name="Embree M."/>
            <person name="Gaffney J.R."/>
        </authorList>
    </citation>
    <scope>NUCLEOTIDE SEQUENCE [LARGE SCALE GENOMIC DNA]</scope>
    <source>
        <strain evidence="12 13">JE7A12</strain>
    </source>
</reference>
<comment type="subunit">
    <text evidence="4 8">Homododecamer.</text>
</comment>
<evidence type="ECO:0000313" key="13">
    <source>
        <dbReference type="Proteomes" id="UP000301475"/>
    </source>
</evidence>
<feature type="active site" description="Proton donor" evidence="8 9">
    <location>
        <position position="101"/>
    </location>
</feature>
<dbReference type="NCBIfam" id="TIGR01088">
    <property type="entry name" value="aroQ"/>
    <property type="match status" value="1"/>
</dbReference>
<keyword evidence="6 8" id="KW-0057">Aromatic amino acid biosynthesis</keyword>
<evidence type="ECO:0000256" key="10">
    <source>
        <dbReference type="PIRSR" id="PIRSR001399-2"/>
    </source>
</evidence>
<dbReference type="OrthoDB" id="9790793at2"/>
<comment type="pathway">
    <text evidence="2 8">Metabolic intermediate biosynthesis; chorismate biosynthesis; chorismate from D-erythrose 4-phosphate and phosphoenolpyruvate: step 3/7.</text>
</comment>
<dbReference type="GO" id="GO:0009073">
    <property type="term" value="P:aromatic amino acid family biosynthetic process"/>
    <property type="evidence" value="ECO:0007669"/>
    <property type="project" value="UniProtKB-KW"/>
</dbReference>
<dbReference type="RefSeq" id="WP_138157829.1">
    <property type="nucleotide sequence ID" value="NZ_CP039381.1"/>
</dbReference>
<organism evidence="12 13">
    <name type="scientific">Ruminococcus bovis</name>
    <dbReference type="NCBI Taxonomy" id="2564099"/>
    <lineage>
        <taxon>Bacteria</taxon>
        <taxon>Bacillati</taxon>
        <taxon>Bacillota</taxon>
        <taxon>Clostridia</taxon>
        <taxon>Eubacteriales</taxon>
        <taxon>Oscillospiraceae</taxon>
        <taxon>Ruminococcus</taxon>
    </lineage>
</organism>
<evidence type="ECO:0000256" key="8">
    <source>
        <dbReference type="HAMAP-Rule" id="MF_00169"/>
    </source>
</evidence>
<dbReference type="InterPro" id="IPR036441">
    <property type="entry name" value="DHquinase_II_sf"/>
</dbReference>
<evidence type="ECO:0000256" key="7">
    <source>
        <dbReference type="ARBA" id="ARBA00023239"/>
    </source>
</evidence>
<feature type="active site" description="Proton acceptor" evidence="8 9">
    <location>
        <position position="23"/>
    </location>
</feature>
<dbReference type="InterPro" id="IPR001874">
    <property type="entry name" value="DHquinase_II"/>
</dbReference>
<dbReference type="NCBIfam" id="NF003805">
    <property type="entry name" value="PRK05395.1-2"/>
    <property type="match status" value="1"/>
</dbReference>
<dbReference type="PANTHER" id="PTHR21272">
    <property type="entry name" value="CATABOLIC 3-DEHYDROQUINASE"/>
    <property type="match status" value="1"/>
</dbReference>
<keyword evidence="8" id="KW-0028">Amino-acid biosynthesis</keyword>
<feature type="binding site" evidence="8 10">
    <location>
        <position position="74"/>
    </location>
    <ligand>
        <name>substrate</name>
    </ligand>
</feature>
<evidence type="ECO:0000256" key="1">
    <source>
        <dbReference type="ARBA" id="ARBA00001864"/>
    </source>
</evidence>
<dbReference type="HAMAP" id="MF_00169">
    <property type="entry name" value="AroQ"/>
    <property type="match status" value="1"/>
</dbReference>
<evidence type="ECO:0000256" key="4">
    <source>
        <dbReference type="ARBA" id="ARBA00011193"/>
    </source>
</evidence>
<evidence type="ECO:0000256" key="2">
    <source>
        <dbReference type="ARBA" id="ARBA00004902"/>
    </source>
</evidence>
<sequence length="144" mass="15829">MKKILVMLGPNLNMVGTREKNIYGEENADTINQDIKSFAENIGFECDIFQSNHEGDLIDKIHSTLGVYDGVVLNAGALTHYSYALRDAIASVTAVPFIEVHMSNVHKREEFRHKSVISAVCAGVICGFGKDSYRLGIEALKGLI</sequence>
<dbReference type="Pfam" id="PF01220">
    <property type="entry name" value="DHquinase_II"/>
    <property type="match status" value="1"/>
</dbReference>
<dbReference type="PIRSF" id="PIRSF001399">
    <property type="entry name" value="DHquinase_II"/>
    <property type="match status" value="1"/>
</dbReference>
<evidence type="ECO:0000256" key="5">
    <source>
        <dbReference type="ARBA" id="ARBA00012060"/>
    </source>
</evidence>
<dbReference type="GO" id="GO:0009423">
    <property type="term" value="P:chorismate biosynthetic process"/>
    <property type="evidence" value="ECO:0007669"/>
    <property type="project" value="UniProtKB-UniRule"/>
</dbReference>
<dbReference type="UniPathway" id="UPA00053">
    <property type="reaction ID" value="UER00086"/>
</dbReference>
<dbReference type="Proteomes" id="UP000301475">
    <property type="component" value="Chromosome"/>
</dbReference>
<evidence type="ECO:0000256" key="9">
    <source>
        <dbReference type="PIRSR" id="PIRSR001399-1"/>
    </source>
</evidence>
<keyword evidence="7 8" id="KW-0456">Lyase</keyword>
<dbReference type="EMBL" id="CP039381">
    <property type="protein sequence ID" value="QCT07846.1"/>
    <property type="molecule type" value="Genomic_DNA"/>
</dbReference>
<dbReference type="SUPFAM" id="SSF52304">
    <property type="entry name" value="Type II 3-dehydroquinate dehydratase"/>
    <property type="match status" value="1"/>
</dbReference>
<dbReference type="NCBIfam" id="NF003807">
    <property type="entry name" value="PRK05395.1-4"/>
    <property type="match status" value="1"/>
</dbReference>